<dbReference type="PIRSF" id="PIRSF027744">
    <property type="entry name" value="Snx9"/>
    <property type="match status" value="1"/>
</dbReference>
<dbReference type="Pfam" id="PF10456">
    <property type="entry name" value="BAR_3_WASP_bdg"/>
    <property type="match status" value="1"/>
</dbReference>
<dbReference type="GO" id="GO:0015031">
    <property type="term" value="P:protein transport"/>
    <property type="evidence" value="ECO:0007669"/>
    <property type="project" value="InterPro"/>
</dbReference>
<dbReference type="SMART" id="SM00312">
    <property type="entry name" value="PX"/>
    <property type="match status" value="1"/>
</dbReference>
<dbReference type="GO" id="GO:0016197">
    <property type="term" value="P:endosomal transport"/>
    <property type="evidence" value="ECO:0007669"/>
    <property type="project" value="TreeGrafter"/>
</dbReference>
<keyword evidence="11" id="KW-1185">Reference proteome</keyword>
<dbReference type="Pfam" id="PF00787">
    <property type="entry name" value="PX"/>
    <property type="match status" value="1"/>
</dbReference>
<comment type="subcellular location">
    <subcellularLocation>
        <location evidence="1">Cytoplasmic vesicle membrane</location>
    </subcellularLocation>
</comment>
<feature type="compositionally biased region" description="Polar residues" evidence="8">
    <location>
        <begin position="110"/>
        <end position="128"/>
    </location>
</feature>
<dbReference type="InterPro" id="IPR019497">
    <property type="entry name" value="Sorting_nexin_WASP-bd-dom"/>
</dbReference>
<dbReference type="CDD" id="cd06862">
    <property type="entry name" value="PX_SNX9_18_like"/>
    <property type="match status" value="1"/>
</dbReference>
<comment type="caution">
    <text evidence="10">The sequence shown here is derived from an EMBL/GenBank/DDBJ whole genome shotgun (WGS) entry which is preliminary data.</text>
</comment>
<sequence length="537" mass="61906">MLFARGRSASAVTVNLLHPIASIHEDHDHRLSVQDPLTSAQVRQMLLSRTSGSRTDMSTDDETRSSSNAFLEKDYHALHQRNGGHRGKRPSRRRRRSEDRASSKRSEKSLTISSLASKEPTRSSNATALGNREIVRSHSAHSAERQGKVNRNINRFSNFVKSGMEAYLLGETKMSQSPSERHEIVSLNGVIQWKPIQKHYNCLVDKPKKESKLKGLKSFIAYSLVSSLTNIQVSRRYKHFDWLHEQLSAKYLLIPIPPLPEKQVAGRYEEDLIDHRKHILQLWVNKICRHPVLSQSEVWLHFISCTDEREWKNGKRRAEKDEYVGGNFMNCLTIPPPVLEISVVERQVEKFQRSVKTSEDAMRTMQERMVVFQKAFSGPVKQNWQKMGVAFKTLQQSFETDDTPSSRRLTEAFANTAAEYHEIGNLFDAHTRNDMEPVVESLFSYKGTVQNVPDILHLHRQTLQKFRDSEGRLTQAEAEKMRQRVNVANYAMLAEMNHQTSEKVDELKETMGKFLRKQADFYQEVSNKLRSLASRYD</sequence>
<comment type="similarity">
    <text evidence="2 6">Belongs to the sorting nexin family.</text>
</comment>
<dbReference type="PANTHER" id="PTHR45827">
    <property type="entry name" value="SORTING NEXIN"/>
    <property type="match status" value="1"/>
</dbReference>
<evidence type="ECO:0000256" key="5">
    <source>
        <dbReference type="ARBA" id="ARBA00023329"/>
    </source>
</evidence>
<dbReference type="PROSITE" id="PS50195">
    <property type="entry name" value="PX"/>
    <property type="match status" value="1"/>
</dbReference>
<name>A0A8S1HFV2_9PELO</name>
<organism evidence="10 11">
    <name type="scientific">Caenorhabditis auriculariae</name>
    <dbReference type="NCBI Taxonomy" id="2777116"/>
    <lineage>
        <taxon>Eukaryota</taxon>
        <taxon>Metazoa</taxon>
        <taxon>Ecdysozoa</taxon>
        <taxon>Nematoda</taxon>
        <taxon>Chromadorea</taxon>
        <taxon>Rhabditida</taxon>
        <taxon>Rhabditina</taxon>
        <taxon>Rhabditomorpha</taxon>
        <taxon>Rhabditoidea</taxon>
        <taxon>Rhabditidae</taxon>
        <taxon>Peloderinae</taxon>
        <taxon>Caenorhabditis</taxon>
    </lineage>
</organism>
<accession>A0A8S1HFV2</accession>
<feature type="compositionally biased region" description="Basic residues" evidence="8">
    <location>
        <begin position="78"/>
        <end position="95"/>
    </location>
</feature>
<dbReference type="InterPro" id="IPR001683">
    <property type="entry name" value="PX_dom"/>
</dbReference>
<dbReference type="GO" id="GO:0006897">
    <property type="term" value="P:endocytosis"/>
    <property type="evidence" value="ECO:0007669"/>
    <property type="project" value="TreeGrafter"/>
</dbReference>
<dbReference type="FunFam" id="1.20.1270.60:FF:000033">
    <property type="entry name" value="Sorting nexin"/>
    <property type="match status" value="1"/>
</dbReference>
<gene>
    <name evidence="10" type="ORF">CAUJ_LOCUS10533</name>
</gene>
<dbReference type="SUPFAM" id="SSF103657">
    <property type="entry name" value="BAR/IMD domain-like"/>
    <property type="match status" value="1"/>
</dbReference>
<evidence type="ECO:0000259" key="9">
    <source>
        <dbReference type="PROSITE" id="PS50195"/>
    </source>
</evidence>
<feature type="binding site" evidence="7">
    <location>
        <position position="236"/>
    </location>
    <ligand>
        <name>a 1,2-diacyl-sn-glycero-3-phospho-(1D-myo-inositol-4,5-bisphosphate)</name>
        <dbReference type="ChEBI" id="CHEBI:58456"/>
    </ligand>
</feature>
<feature type="compositionally biased region" description="Basic and acidic residues" evidence="8">
    <location>
        <begin position="96"/>
        <end position="108"/>
    </location>
</feature>
<dbReference type="PANTHER" id="PTHR45827:SF1">
    <property type="entry name" value="SORTING NEXIN"/>
    <property type="match status" value="1"/>
</dbReference>
<dbReference type="GO" id="GO:0097320">
    <property type="term" value="P:plasma membrane tubulation"/>
    <property type="evidence" value="ECO:0007669"/>
    <property type="project" value="TreeGrafter"/>
</dbReference>
<evidence type="ECO:0000256" key="8">
    <source>
        <dbReference type="SAM" id="MobiDB-lite"/>
    </source>
</evidence>
<evidence type="ECO:0000256" key="7">
    <source>
        <dbReference type="PIRSR" id="PIRSR027744-1"/>
    </source>
</evidence>
<keyword evidence="5" id="KW-0968">Cytoplasmic vesicle</keyword>
<evidence type="ECO:0000256" key="3">
    <source>
        <dbReference type="ARBA" id="ARBA00022443"/>
    </source>
</evidence>
<dbReference type="Gene3D" id="3.30.1520.10">
    <property type="entry name" value="Phox-like domain"/>
    <property type="match status" value="1"/>
</dbReference>
<dbReference type="EMBL" id="CAJGYM010000046">
    <property type="protein sequence ID" value="CAD6194614.1"/>
    <property type="molecule type" value="Genomic_DNA"/>
</dbReference>
<evidence type="ECO:0000313" key="11">
    <source>
        <dbReference type="Proteomes" id="UP000835052"/>
    </source>
</evidence>
<evidence type="ECO:0000256" key="6">
    <source>
        <dbReference type="PIRNR" id="PIRNR027744"/>
    </source>
</evidence>
<evidence type="ECO:0000256" key="1">
    <source>
        <dbReference type="ARBA" id="ARBA00004156"/>
    </source>
</evidence>
<evidence type="ECO:0000256" key="4">
    <source>
        <dbReference type="ARBA" id="ARBA00023136"/>
    </source>
</evidence>
<feature type="binding site" evidence="7">
    <location>
        <position position="276"/>
    </location>
    <ligand>
        <name>a 1,2-diacyl-sn-glycero-3-phospho-(1D-myo-inositol-4,5-bisphosphate)</name>
        <dbReference type="ChEBI" id="CHEBI:58456"/>
    </ligand>
</feature>
<feature type="domain" description="PX" evidence="9">
    <location>
        <begin position="200"/>
        <end position="310"/>
    </location>
</feature>
<dbReference type="GO" id="GO:0035091">
    <property type="term" value="F:phosphatidylinositol binding"/>
    <property type="evidence" value="ECO:0007669"/>
    <property type="project" value="InterPro"/>
</dbReference>
<dbReference type="GO" id="GO:0005886">
    <property type="term" value="C:plasma membrane"/>
    <property type="evidence" value="ECO:0007669"/>
    <property type="project" value="TreeGrafter"/>
</dbReference>
<keyword evidence="3" id="KW-0728">SH3 domain</keyword>
<evidence type="ECO:0000313" key="10">
    <source>
        <dbReference type="EMBL" id="CAD6194614.1"/>
    </source>
</evidence>
<protein>
    <recommendedName>
        <fullName evidence="6">Sorting nexin</fullName>
    </recommendedName>
</protein>
<dbReference type="InterPro" id="IPR027267">
    <property type="entry name" value="AH/BAR_dom_sf"/>
</dbReference>
<dbReference type="FunFam" id="3.30.1520.10:FF:000004">
    <property type="entry name" value="Sorting nexin"/>
    <property type="match status" value="1"/>
</dbReference>
<dbReference type="InterPro" id="IPR036871">
    <property type="entry name" value="PX_dom_sf"/>
</dbReference>
<dbReference type="SUPFAM" id="SSF64268">
    <property type="entry name" value="PX domain"/>
    <property type="match status" value="1"/>
</dbReference>
<dbReference type="Proteomes" id="UP000835052">
    <property type="component" value="Unassembled WGS sequence"/>
</dbReference>
<proteinExistence type="inferred from homology"/>
<dbReference type="GO" id="GO:0000278">
    <property type="term" value="P:mitotic cell cycle"/>
    <property type="evidence" value="ECO:0007669"/>
    <property type="project" value="InterPro"/>
</dbReference>
<dbReference type="AlphaFoldDB" id="A0A8S1HFV2"/>
<feature type="binding site" evidence="7">
    <location>
        <position position="238"/>
    </location>
    <ligand>
        <name>a 1,2-diacyl-sn-glycero-3-phospho-(1D-myo-inositol-4,5-bisphosphate)</name>
        <dbReference type="ChEBI" id="CHEBI:58456"/>
    </ligand>
</feature>
<evidence type="ECO:0000256" key="2">
    <source>
        <dbReference type="ARBA" id="ARBA00010883"/>
    </source>
</evidence>
<dbReference type="Gene3D" id="1.20.1270.60">
    <property type="entry name" value="Arfaptin homology (AH) domain/BAR domain"/>
    <property type="match status" value="1"/>
</dbReference>
<keyword evidence="4" id="KW-0472">Membrane</keyword>
<dbReference type="GO" id="GO:0030659">
    <property type="term" value="C:cytoplasmic vesicle membrane"/>
    <property type="evidence" value="ECO:0007669"/>
    <property type="project" value="UniProtKB-SubCell"/>
</dbReference>
<feature type="region of interest" description="Disordered" evidence="8">
    <location>
        <begin position="74"/>
        <end position="132"/>
    </location>
</feature>
<dbReference type="OrthoDB" id="10254720at2759"/>
<dbReference type="InterPro" id="IPR014536">
    <property type="entry name" value="Snx9_fam"/>
</dbReference>
<reference evidence="10" key="1">
    <citation type="submission" date="2020-10" db="EMBL/GenBank/DDBJ databases">
        <authorList>
            <person name="Kikuchi T."/>
        </authorList>
    </citation>
    <scope>NUCLEOTIDE SEQUENCE</scope>
    <source>
        <strain evidence="10">NKZ352</strain>
    </source>
</reference>